<comment type="subcellular location">
    <subcellularLocation>
        <location evidence="1">Membrane</location>
    </subcellularLocation>
</comment>
<dbReference type="CDD" id="cd11386">
    <property type="entry name" value="MCP_signal"/>
    <property type="match status" value="1"/>
</dbReference>
<dbReference type="SUPFAM" id="SSF58104">
    <property type="entry name" value="Methyl-accepting chemotaxis protein (MCP) signaling domain"/>
    <property type="match status" value="1"/>
</dbReference>
<feature type="transmembrane region" description="Helical" evidence="6">
    <location>
        <begin position="350"/>
        <end position="376"/>
    </location>
</feature>
<dbReference type="Proteomes" id="UP001597380">
    <property type="component" value="Unassembled WGS sequence"/>
</dbReference>
<dbReference type="RefSeq" id="WP_345340007.1">
    <property type="nucleotide sequence ID" value="NZ_BAABLI010000013.1"/>
</dbReference>
<dbReference type="EMBL" id="JBHUHT010000030">
    <property type="protein sequence ID" value="MFD2097870.1"/>
    <property type="molecule type" value="Genomic_DNA"/>
</dbReference>
<evidence type="ECO:0000259" key="7">
    <source>
        <dbReference type="PROSITE" id="PS50111"/>
    </source>
</evidence>
<feature type="domain" description="Methyl-accepting transducer" evidence="7">
    <location>
        <begin position="432"/>
        <end position="668"/>
    </location>
</feature>
<sequence>MANWSLRRKLLWIIAIILLLMQGLLSTLVGVSLSSTGQDSSESAADAFKSEVVSTMQFATQSAAEEVSGYLNRAFDLPKTMAAFLSNTSVHSGGQPFTRDEVKKMAQHALASHPDISSIYAQFEPNGYDGRDAQHKNNPQHSSNIGTLEVYWLRDGNKLVYEETGDPNDKYLSEKDENGIREAEWYLCSRDSLKPCTIEPYLYEIEEGVQELMTTLSWPVLGGGKFRGLVGIDINLPVVQKRILEVSNELFGGQGEMLLISEIGLLVASVRHPDSLGQSLKKVDPELAVQIAQLDKGQLETETDLIIARDIVVNASNTKWQLIFKLPKSVALKDSIAFQSELKSAFDSTLWQMVLFGIIGTVITVFIVSIIITGFIRPLAEMSRRFTYLAGAEGDLTIKLNRQKHKELNEMSDGFNLFTTKLRTMIATMKTQTSNLHQQSAELGEAARESSSAAQVQFTETESVATAVHEMSTTAQEVSALAQNTLDEAINADGVLKESSQTFSDTVSEVRAVAEDMDQASERIGQVAERSNEISGILDTIRAIAEQTNLLALNAAIEAARAGEQGRGFAVVADEVRNLAKRTQDSTEEIDTLIRGLQKEVDSTVEQIEQGKQRVENTVTETERSYQGMEQITGMIAGINDNAAQVATAAEEQSHVTEDINRNVTLIGDSSRSIADMAGKVEAIGQTVNDIVGELDQQLSQLKSD</sequence>
<evidence type="ECO:0000256" key="6">
    <source>
        <dbReference type="SAM" id="Phobius"/>
    </source>
</evidence>
<keyword evidence="6" id="KW-0812">Transmembrane</keyword>
<evidence type="ECO:0000313" key="10">
    <source>
        <dbReference type="Proteomes" id="UP001597380"/>
    </source>
</evidence>
<feature type="domain" description="HAMP" evidence="8">
    <location>
        <begin position="373"/>
        <end position="427"/>
    </location>
</feature>
<name>A0ABW4XSQ0_9GAMM</name>
<evidence type="ECO:0000313" key="9">
    <source>
        <dbReference type="EMBL" id="MFD2097870.1"/>
    </source>
</evidence>
<evidence type="ECO:0000256" key="1">
    <source>
        <dbReference type="ARBA" id="ARBA00004370"/>
    </source>
</evidence>
<dbReference type="Gene3D" id="3.30.450.20">
    <property type="entry name" value="PAS domain"/>
    <property type="match status" value="1"/>
</dbReference>
<dbReference type="PROSITE" id="PS50111">
    <property type="entry name" value="CHEMOTAXIS_TRANSDUC_2"/>
    <property type="match status" value="1"/>
</dbReference>
<comment type="caution">
    <text evidence="9">The sequence shown here is derived from an EMBL/GenBank/DDBJ whole genome shotgun (WGS) entry which is preliminary data.</text>
</comment>
<dbReference type="InterPro" id="IPR003660">
    <property type="entry name" value="HAMP_dom"/>
</dbReference>
<dbReference type="PROSITE" id="PS50885">
    <property type="entry name" value="HAMP"/>
    <property type="match status" value="1"/>
</dbReference>
<protein>
    <submittedName>
        <fullName evidence="9">Methyl-accepting chemotaxis protein</fullName>
    </submittedName>
</protein>
<keyword evidence="6" id="KW-0472">Membrane</keyword>
<keyword evidence="5" id="KW-0175">Coiled coil</keyword>
<evidence type="ECO:0000259" key="8">
    <source>
        <dbReference type="PROSITE" id="PS50885"/>
    </source>
</evidence>
<evidence type="ECO:0000256" key="4">
    <source>
        <dbReference type="PROSITE-ProRule" id="PRU00284"/>
    </source>
</evidence>
<keyword evidence="2 4" id="KW-0807">Transducer</keyword>
<comment type="similarity">
    <text evidence="3">Belongs to the methyl-accepting chemotaxis (MCP) protein family.</text>
</comment>
<organism evidence="9 10">
    <name type="scientific">Corallincola platygyrae</name>
    <dbReference type="NCBI Taxonomy" id="1193278"/>
    <lineage>
        <taxon>Bacteria</taxon>
        <taxon>Pseudomonadati</taxon>
        <taxon>Pseudomonadota</taxon>
        <taxon>Gammaproteobacteria</taxon>
        <taxon>Alteromonadales</taxon>
        <taxon>Psychromonadaceae</taxon>
        <taxon>Corallincola</taxon>
    </lineage>
</organism>
<evidence type="ECO:0000256" key="5">
    <source>
        <dbReference type="SAM" id="Coils"/>
    </source>
</evidence>
<keyword evidence="6" id="KW-1133">Transmembrane helix</keyword>
<keyword evidence="10" id="KW-1185">Reference proteome</keyword>
<dbReference type="PANTHER" id="PTHR32089">
    <property type="entry name" value="METHYL-ACCEPTING CHEMOTAXIS PROTEIN MCPB"/>
    <property type="match status" value="1"/>
</dbReference>
<evidence type="ECO:0000256" key="3">
    <source>
        <dbReference type="ARBA" id="ARBA00029447"/>
    </source>
</evidence>
<dbReference type="InterPro" id="IPR004089">
    <property type="entry name" value="MCPsignal_dom"/>
</dbReference>
<reference evidence="10" key="1">
    <citation type="journal article" date="2019" name="Int. J. Syst. Evol. Microbiol.">
        <title>The Global Catalogue of Microorganisms (GCM) 10K type strain sequencing project: providing services to taxonomists for standard genome sequencing and annotation.</title>
        <authorList>
            <consortium name="The Broad Institute Genomics Platform"/>
            <consortium name="The Broad Institute Genome Sequencing Center for Infectious Disease"/>
            <person name="Wu L."/>
            <person name="Ma J."/>
        </authorList>
    </citation>
    <scope>NUCLEOTIDE SEQUENCE [LARGE SCALE GENOMIC DNA]</scope>
    <source>
        <strain evidence="10">CGMCC 1.10992</strain>
    </source>
</reference>
<evidence type="ECO:0000256" key="2">
    <source>
        <dbReference type="ARBA" id="ARBA00023224"/>
    </source>
</evidence>
<dbReference type="PANTHER" id="PTHR32089:SF117">
    <property type="entry name" value="METHYL ACCEPTING SENSORY TRANSDUCER WITH CACHE_1 SMALL MOLECULE BINDING DOMAIN"/>
    <property type="match status" value="1"/>
</dbReference>
<accession>A0ABW4XSQ0</accession>
<dbReference type="CDD" id="cd12913">
    <property type="entry name" value="PDC1_MCP_like"/>
    <property type="match status" value="1"/>
</dbReference>
<feature type="coiled-coil region" evidence="5">
    <location>
        <begin position="594"/>
        <end position="625"/>
    </location>
</feature>
<dbReference type="Gene3D" id="1.10.287.950">
    <property type="entry name" value="Methyl-accepting chemotaxis protein"/>
    <property type="match status" value="1"/>
</dbReference>
<dbReference type="SMART" id="SM00283">
    <property type="entry name" value="MA"/>
    <property type="match status" value="1"/>
</dbReference>
<proteinExistence type="inferred from homology"/>
<dbReference type="SMART" id="SM00304">
    <property type="entry name" value="HAMP"/>
    <property type="match status" value="2"/>
</dbReference>
<dbReference type="Pfam" id="PF00015">
    <property type="entry name" value="MCPsignal"/>
    <property type="match status" value="1"/>
</dbReference>
<gene>
    <name evidence="9" type="ORF">ACFSJ3_17930</name>
</gene>